<protein>
    <submittedName>
        <fullName evidence="1">Uncharacterized protein</fullName>
    </submittedName>
</protein>
<reference evidence="1" key="2">
    <citation type="submission" date="2022-06" db="UniProtKB">
        <authorList>
            <consortium name="EnsemblMetazoa"/>
        </authorList>
    </citation>
    <scope>IDENTIFICATION</scope>
    <source>
        <strain evidence="1">PS312</strain>
    </source>
</reference>
<accession>A0A8R1UKJ6</accession>
<accession>A0A2A6CSS7</accession>
<keyword evidence="2" id="KW-1185">Reference proteome</keyword>
<evidence type="ECO:0000313" key="1">
    <source>
        <dbReference type="EnsemblMetazoa" id="PPA29922.1"/>
    </source>
</evidence>
<dbReference type="EnsemblMetazoa" id="PPA29922.1">
    <property type="protein sequence ID" value="PPA29922.1"/>
    <property type="gene ID" value="WBGene00202790"/>
</dbReference>
<dbReference type="AlphaFoldDB" id="A0A2A6CSS7"/>
<dbReference type="Proteomes" id="UP000005239">
    <property type="component" value="Unassembled WGS sequence"/>
</dbReference>
<proteinExistence type="predicted"/>
<name>A0A2A6CSS7_PRIPA</name>
<organism evidence="1 2">
    <name type="scientific">Pristionchus pacificus</name>
    <name type="common">Parasitic nematode worm</name>
    <dbReference type="NCBI Taxonomy" id="54126"/>
    <lineage>
        <taxon>Eukaryota</taxon>
        <taxon>Metazoa</taxon>
        <taxon>Ecdysozoa</taxon>
        <taxon>Nematoda</taxon>
        <taxon>Chromadorea</taxon>
        <taxon>Rhabditida</taxon>
        <taxon>Rhabditina</taxon>
        <taxon>Diplogasteromorpha</taxon>
        <taxon>Diplogasteroidea</taxon>
        <taxon>Neodiplogasteridae</taxon>
        <taxon>Pristionchus</taxon>
    </lineage>
</organism>
<evidence type="ECO:0000313" key="2">
    <source>
        <dbReference type="Proteomes" id="UP000005239"/>
    </source>
</evidence>
<gene>
    <name evidence="1" type="primary">WBGene00202790</name>
</gene>
<sequence length="104" mass="11420">MSASPLATLQSSCSLSNHSLSFIYPSLLSHSLDLPIHSRMIKLILLLVLLAIAVSYVEAQWGWGGPGYYGGYGGWGGGYGGWRRPWWRRRWGGGPWGYGGYGGW</sequence>
<reference evidence="2" key="1">
    <citation type="journal article" date="2008" name="Nat. Genet.">
        <title>The Pristionchus pacificus genome provides a unique perspective on nematode lifestyle and parasitism.</title>
        <authorList>
            <person name="Dieterich C."/>
            <person name="Clifton S.W."/>
            <person name="Schuster L.N."/>
            <person name="Chinwalla A."/>
            <person name="Delehaunty K."/>
            <person name="Dinkelacker I."/>
            <person name="Fulton L."/>
            <person name="Fulton R."/>
            <person name="Godfrey J."/>
            <person name="Minx P."/>
            <person name="Mitreva M."/>
            <person name="Roeseler W."/>
            <person name="Tian H."/>
            <person name="Witte H."/>
            <person name="Yang S.P."/>
            <person name="Wilson R.K."/>
            <person name="Sommer R.J."/>
        </authorList>
    </citation>
    <scope>NUCLEOTIDE SEQUENCE [LARGE SCALE GENOMIC DNA]</scope>
    <source>
        <strain evidence="2">PS312</strain>
    </source>
</reference>